<dbReference type="InterPro" id="IPR046896">
    <property type="entry name" value="Cup1-like_N"/>
</dbReference>
<gene>
    <name evidence="3" type="ORF">PVAR5_5972</name>
</gene>
<proteinExistence type="predicted"/>
<accession>V5FYW6</accession>
<keyword evidence="4" id="KW-1185">Reference proteome</keyword>
<dbReference type="OrthoDB" id="5521299at2759"/>
<dbReference type="InParanoid" id="V5FYW6"/>
<evidence type="ECO:0000256" key="1">
    <source>
        <dbReference type="SAM" id="MobiDB-lite"/>
    </source>
</evidence>
<dbReference type="Proteomes" id="UP000018001">
    <property type="component" value="Unassembled WGS sequence"/>
</dbReference>
<dbReference type="CDD" id="cd20273">
    <property type="entry name" value="Complex1_LYR_unchar"/>
    <property type="match status" value="1"/>
</dbReference>
<dbReference type="eggNOG" id="ENOG502S9TZ">
    <property type="taxonomic scope" value="Eukaryota"/>
</dbReference>
<dbReference type="Pfam" id="PF20263">
    <property type="entry name" value="LYRM2-like"/>
    <property type="match status" value="1"/>
</dbReference>
<protein>
    <recommendedName>
        <fullName evidence="2">LYR motif-containing protein Cup1-like N-terminal domain-containing protein</fullName>
    </recommendedName>
</protein>
<evidence type="ECO:0000259" key="2">
    <source>
        <dbReference type="Pfam" id="PF20263"/>
    </source>
</evidence>
<evidence type="ECO:0000313" key="4">
    <source>
        <dbReference type="Proteomes" id="UP000018001"/>
    </source>
</evidence>
<feature type="domain" description="LYR motif-containing protein Cup1-like N-terminal" evidence="2">
    <location>
        <begin position="149"/>
        <end position="238"/>
    </location>
</feature>
<feature type="compositionally biased region" description="Basic and acidic residues" evidence="1">
    <location>
        <begin position="1"/>
        <end position="15"/>
    </location>
</feature>
<organism evidence="3 4">
    <name type="scientific">Byssochlamys spectabilis (strain No. 5 / NBRC 109023)</name>
    <name type="common">Paecilomyces variotii</name>
    <dbReference type="NCBI Taxonomy" id="1356009"/>
    <lineage>
        <taxon>Eukaryota</taxon>
        <taxon>Fungi</taxon>
        <taxon>Dikarya</taxon>
        <taxon>Ascomycota</taxon>
        <taxon>Pezizomycotina</taxon>
        <taxon>Eurotiomycetes</taxon>
        <taxon>Eurotiomycetidae</taxon>
        <taxon>Eurotiales</taxon>
        <taxon>Thermoascaceae</taxon>
        <taxon>Paecilomyces</taxon>
    </lineage>
</organism>
<evidence type="ECO:0000313" key="3">
    <source>
        <dbReference type="EMBL" id="GAD97298.1"/>
    </source>
</evidence>
<sequence>MCRKKRAEEAGERRASIAKRHARQTRASARTGQIYLANEGADPDQRYCKSPADVDKQTVLDNLDGELGICIGSCWTVAGSVRVLLSLASVFRVTQKHLLPFWATALAAPGEMEYLGLPYSIRSDRQPSVIPGMAPGSVFVPPEQWRHLLRASLRECSYLPDPIARGYMRDHVRERYRHHASKWKNPASVPLPKQFSLRRAARHTLSLLQRANEGYLRPLERVMLLSYGRVGKRRHELLEPLLTPEVPPDAEAVAKMIQQPSQFEDGWQPPSIVVDLLRSQQRNGIIGKYGIRPQVKTLAPKIPAENSWGRPLSVSRRRNIRKRWYAAALDSLLPPIPEEEAQLLQNLISGTQPWAPVKRRRGITQSPSTQSLDAKFLVEGPQKGHTFAAFANGRPHNITRRFMRRLWERLSCMIPRMEMTAPNKAHFEWGMPSRTRREMLTVDKDQASALFAGLDSDGKVHDGRHHASGH</sequence>
<dbReference type="HOGENOM" id="CLU_037437_1_0_1"/>
<name>V5FYW6_BYSSN</name>
<dbReference type="AlphaFoldDB" id="V5FYW6"/>
<feature type="region of interest" description="Disordered" evidence="1">
    <location>
        <begin position="1"/>
        <end position="28"/>
    </location>
</feature>
<reference evidence="4" key="1">
    <citation type="journal article" date="2014" name="Genome Announc.">
        <title>Draft genome sequence of the formaldehyde-resistant fungus Byssochlamys spectabilis No. 5 (anamorph Paecilomyces variotii No. 5) (NBRC109023).</title>
        <authorList>
            <person name="Oka T."/>
            <person name="Ekino K."/>
            <person name="Fukuda K."/>
            <person name="Nomura Y."/>
        </authorList>
    </citation>
    <scope>NUCLEOTIDE SEQUENCE [LARGE SCALE GENOMIC DNA]</scope>
    <source>
        <strain evidence="4">No. 5 / NBRC 109023</strain>
    </source>
</reference>
<comment type="caution">
    <text evidence="3">The sequence shown here is derived from an EMBL/GenBank/DDBJ whole genome shotgun (WGS) entry which is preliminary data.</text>
</comment>
<dbReference type="EMBL" id="BAUL01000193">
    <property type="protein sequence ID" value="GAD97298.1"/>
    <property type="molecule type" value="Genomic_DNA"/>
</dbReference>